<proteinExistence type="predicted"/>
<dbReference type="EMBL" id="HACA01015055">
    <property type="protein sequence ID" value="CDW32416.1"/>
    <property type="molecule type" value="Transcribed_RNA"/>
</dbReference>
<evidence type="ECO:0000256" key="1">
    <source>
        <dbReference type="SAM" id="MobiDB-lite"/>
    </source>
</evidence>
<reference evidence="2" key="1">
    <citation type="submission" date="2014-05" db="EMBL/GenBank/DDBJ databases">
        <authorList>
            <person name="Chronopoulou M."/>
        </authorList>
    </citation>
    <scope>NUCLEOTIDE SEQUENCE</scope>
    <source>
        <tissue evidence="2">Whole organism</tissue>
    </source>
</reference>
<name>A0A0K2U3Z7_LEPSM</name>
<organism evidence="2">
    <name type="scientific">Lepeophtheirus salmonis</name>
    <name type="common">Salmon louse</name>
    <name type="synonym">Caligus salmonis</name>
    <dbReference type="NCBI Taxonomy" id="72036"/>
    <lineage>
        <taxon>Eukaryota</taxon>
        <taxon>Metazoa</taxon>
        <taxon>Ecdysozoa</taxon>
        <taxon>Arthropoda</taxon>
        <taxon>Crustacea</taxon>
        <taxon>Multicrustacea</taxon>
        <taxon>Hexanauplia</taxon>
        <taxon>Copepoda</taxon>
        <taxon>Siphonostomatoida</taxon>
        <taxon>Caligidae</taxon>
        <taxon>Lepeophtheirus</taxon>
    </lineage>
</organism>
<dbReference type="AlphaFoldDB" id="A0A0K2U3Z7"/>
<sequence length="82" mass="9290">MYLVLNPPCKADDEEDDAPDGVHQQTKACLHPGTISQDQSRPEDRDRVPVDDRKTLQQPQTAQDSPERLSPDVGQRPSLHYR</sequence>
<evidence type="ECO:0000313" key="2">
    <source>
        <dbReference type="EMBL" id="CDW32416.1"/>
    </source>
</evidence>
<feature type="region of interest" description="Disordered" evidence="1">
    <location>
        <begin position="1"/>
        <end position="82"/>
    </location>
</feature>
<protein>
    <submittedName>
        <fullName evidence="2">Uncharacterized protein</fullName>
    </submittedName>
</protein>
<feature type="compositionally biased region" description="Basic and acidic residues" evidence="1">
    <location>
        <begin position="40"/>
        <end position="55"/>
    </location>
</feature>
<accession>A0A0K2U3Z7</accession>